<keyword evidence="8 14" id="KW-1133">Transmembrane helix</keyword>
<dbReference type="Pfam" id="PF07303">
    <property type="entry name" value="Occludin_ELL"/>
    <property type="match status" value="1"/>
</dbReference>
<name>A0A8C3C8Z8_CAIMO</name>
<dbReference type="PROSITE" id="PS51980">
    <property type="entry name" value="OCEL"/>
    <property type="match status" value="1"/>
</dbReference>
<dbReference type="GO" id="GO:0005923">
    <property type="term" value="C:bicellular tight junction"/>
    <property type="evidence" value="ECO:0007669"/>
    <property type="project" value="UniProtKB-SubCell"/>
</dbReference>
<feature type="region of interest" description="Disordered" evidence="13">
    <location>
        <begin position="260"/>
        <end position="287"/>
    </location>
</feature>
<evidence type="ECO:0000256" key="2">
    <source>
        <dbReference type="ARBA" id="ARBA00004651"/>
    </source>
</evidence>
<keyword evidence="5" id="KW-1003">Cell membrane</keyword>
<dbReference type="InterPro" id="IPR008253">
    <property type="entry name" value="Marvel"/>
</dbReference>
<evidence type="ECO:0000256" key="4">
    <source>
        <dbReference type="ARBA" id="ARBA00022427"/>
    </source>
</evidence>
<feature type="domain" description="MARVEL" evidence="15">
    <location>
        <begin position="32"/>
        <end position="200"/>
    </location>
</feature>
<feature type="transmembrane region" description="Helical" evidence="14">
    <location>
        <begin position="131"/>
        <end position="155"/>
    </location>
</feature>
<evidence type="ECO:0000256" key="8">
    <source>
        <dbReference type="ARBA" id="ARBA00022989"/>
    </source>
</evidence>
<evidence type="ECO:0000256" key="14">
    <source>
        <dbReference type="SAM" id="Phobius"/>
    </source>
</evidence>
<keyword evidence="10 11" id="KW-0472">Membrane</keyword>
<dbReference type="AlphaFoldDB" id="A0A8C3C8Z8"/>
<organism evidence="17 18">
    <name type="scientific">Cairina moschata</name>
    <name type="common">Muscovy duck</name>
    <dbReference type="NCBI Taxonomy" id="8855"/>
    <lineage>
        <taxon>Eukaryota</taxon>
        <taxon>Metazoa</taxon>
        <taxon>Chordata</taxon>
        <taxon>Craniata</taxon>
        <taxon>Vertebrata</taxon>
        <taxon>Euteleostomi</taxon>
        <taxon>Archelosauria</taxon>
        <taxon>Archosauria</taxon>
        <taxon>Dinosauria</taxon>
        <taxon>Saurischia</taxon>
        <taxon>Theropoda</taxon>
        <taxon>Coelurosauria</taxon>
        <taxon>Aves</taxon>
        <taxon>Neognathae</taxon>
        <taxon>Galloanserae</taxon>
        <taxon>Anseriformes</taxon>
        <taxon>Anatidae</taxon>
        <taxon>Anatinae</taxon>
        <taxon>Cairina</taxon>
    </lineage>
</organism>
<feature type="transmembrane region" description="Helical" evidence="14">
    <location>
        <begin position="175"/>
        <end position="196"/>
    </location>
</feature>
<keyword evidence="7" id="KW-0965">Cell junction</keyword>
<evidence type="ECO:0008006" key="19">
    <source>
        <dbReference type="Google" id="ProtNLM"/>
    </source>
</evidence>
<evidence type="ECO:0000256" key="6">
    <source>
        <dbReference type="ARBA" id="ARBA00022692"/>
    </source>
</evidence>
<evidence type="ECO:0000256" key="7">
    <source>
        <dbReference type="ARBA" id="ARBA00022949"/>
    </source>
</evidence>
<evidence type="ECO:0000256" key="10">
    <source>
        <dbReference type="ARBA" id="ARBA00023136"/>
    </source>
</evidence>
<dbReference type="InterPro" id="IPR031176">
    <property type="entry name" value="ELL/occludin"/>
</dbReference>
<dbReference type="Ensembl" id="ENSCMMT00000017073.1">
    <property type="protein sequence ID" value="ENSCMMP00000015532.1"/>
    <property type="gene ID" value="ENSCMMG00000009887.1"/>
</dbReference>
<evidence type="ECO:0000313" key="18">
    <source>
        <dbReference type="Proteomes" id="UP000694556"/>
    </source>
</evidence>
<feature type="transmembrane region" description="Helical" evidence="14">
    <location>
        <begin position="36"/>
        <end position="60"/>
    </location>
</feature>
<evidence type="ECO:0000256" key="11">
    <source>
        <dbReference type="PROSITE-ProRule" id="PRU00581"/>
    </source>
</evidence>
<keyword evidence="6 11" id="KW-0812">Transmembrane</keyword>
<dbReference type="GO" id="GO:0070830">
    <property type="term" value="P:bicellular tight junction assembly"/>
    <property type="evidence" value="ECO:0007669"/>
    <property type="project" value="TreeGrafter"/>
</dbReference>
<dbReference type="PANTHER" id="PTHR23288:SF15">
    <property type="entry name" value="OCCLUDIN_ELL DOMAIN-CONTAINING PROTEIN 1"/>
    <property type="match status" value="1"/>
</dbReference>
<evidence type="ECO:0000256" key="12">
    <source>
        <dbReference type="PROSITE-ProRule" id="PRU01324"/>
    </source>
</evidence>
<feature type="compositionally biased region" description="Basic and acidic residues" evidence="13">
    <location>
        <begin position="269"/>
        <end position="279"/>
    </location>
</feature>
<reference evidence="17" key="1">
    <citation type="submission" date="2018-09" db="EMBL/GenBank/DDBJ databases">
        <title>Common duck and Muscovy duck high density SNP chip.</title>
        <authorList>
            <person name="Vignal A."/>
            <person name="Thebault N."/>
            <person name="Warren W.C."/>
        </authorList>
    </citation>
    <scope>NUCLEOTIDE SEQUENCE [LARGE SCALE GENOMIC DNA]</scope>
</reference>
<feature type="transmembrane region" description="Helical" evidence="14">
    <location>
        <begin position="87"/>
        <end position="111"/>
    </location>
</feature>
<feature type="domain" description="OCEL" evidence="16">
    <location>
        <begin position="300"/>
        <end position="400"/>
    </location>
</feature>
<sequence length="403" mass="43218">MAEPAHPRGAQGLGDAFGGQRLAGPRFAPTKSWPGLLRVLGGLELLCGGAAFICVCAYAQRDYGGYGGELLLGGVPGGGYGGPLTPFVLGGVALGWLLTAALLGVGVTPYYHRVLLEAPWWPPTESGLNGLLFLLSLGAAGGYVHAVSLGGLCYSPPLAGGPLLAAFCRLAGGQAAALVFLFLTALLYLAGSLVALKMWRHEVARRRQEAPVSPLGHREGFFFGGRPAGGPPPPPPPPPPIPLCFSKPPPVRAKRVTFEDEVGPPGRPLGRDTATEGGERPGVLTCSNPPGLVPRPCAVPDYVVKYPAIRSGRQREGYRAVFSDQHAEYRELLGEVREARRRLGELEAAARHAGVARVWREVLRKKRDSAFLEKQRRCRYLQEKLTHIKRQIQDYDRGSAVYF</sequence>
<evidence type="ECO:0000259" key="16">
    <source>
        <dbReference type="PROSITE" id="PS51980"/>
    </source>
</evidence>
<comment type="subcellular location">
    <subcellularLocation>
        <location evidence="1">Cell junction</location>
        <location evidence="1">Tight junction</location>
    </subcellularLocation>
    <subcellularLocation>
        <location evidence="2">Cell membrane</location>
        <topology evidence="2">Multi-pass membrane protein</topology>
    </subcellularLocation>
</comment>
<dbReference type="Gene3D" id="6.10.140.340">
    <property type="match status" value="1"/>
</dbReference>
<evidence type="ECO:0000256" key="1">
    <source>
        <dbReference type="ARBA" id="ARBA00004435"/>
    </source>
</evidence>
<dbReference type="Proteomes" id="UP000694556">
    <property type="component" value="Chromosome 29"/>
</dbReference>
<dbReference type="SUPFAM" id="SSF144292">
    <property type="entry name" value="occludin/ELL-like"/>
    <property type="match status" value="1"/>
</dbReference>
<evidence type="ECO:0000256" key="5">
    <source>
        <dbReference type="ARBA" id="ARBA00022475"/>
    </source>
</evidence>
<evidence type="ECO:0000256" key="9">
    <source>
        <dbReference type="ARBA" id="ARBA00023054"/>
    </source>
</evidence>
<reference evidence="17" key="3">
    <citation type="submission" date="2025-09" db="UniProtKB">
        <authorList>
            <consortium name="Ensembl"/>
        </authorList>
    </citation>
    <scope>IDENTIFICATION</scope>
</reference>
<keyword evidence="4" id="KW-0796">Tight junction</keyword>
<dbReference type="GO" id="GO:0031410">
    <property type="term" value="C:cytoplasmic vesicle"/>
    <property type="evidence" value="ECO:0007669"/>
    <property type="project" value="TreeGrafter"/>
</dbReference>
<proteinExistence type="inferred from homology"/>
<dbReference type="PROSITE" id="PS51225">
    <property type="entry name" value="MARVEL"/>
    <property type="match status" value="1"/>
</dbReference>
<comment type="similarity">
    <text evidence="3 12">Belongs to the ELL/occludin family.</text>
</comment>
<dbReference type="GO" id="GO:0016324">
    <property type="term" value="C:apical plasma membrane"/>
    <property type="evidence" value="ECO:0007669"/>
    <property type="project" value="TreeGrafter"/>
</dbReference>
<keyword evidence="9" id="KW-0175">Coiled coil</keyword>
<evidence type="ECO:0000259" key="15">
    <source>
        <dbReference type="PROSITE" id="PS51225"/>
    </source>
</evidence>
<evidence type="ECO:0000313" key="17">
    <source>
        <dbReference type="Ensembl" id="ENSCMMP00000015532.1"/>
    </source>
</evidence>
<dbReference type="PANTHER" id="PTHR23288">
    <property type="entry name" value="OCCLUDIN AND RNA POLYMERASE II ELONGATION FACTOR ELL"/>
    <property type="match status" value="1"/>
</dbReference>
<keyword evidence="18" id="KW-1185">Reference proteome</keyword>
<evidence type="ECO:0000256" key="13">
    <source>
        <dbReference type="SAM" id="MobiDB-lite"/>
    </source>
</evidence>
<protein>
    <recommendedName>
        <fullName evidence="19">MARVEL domain-containing protein 2</fullName>
    </recommendedName>
</protein>
<evidence type="ECO:0000256" key="3">
    <source>
        <dbReference type="ARBA" id="ARBA00009171"/>
    </source>
</evidence>
<reference evidence="17" key="2">
    <citation type="submission" date="2025-08" db="UniProtKB">
        <authorList>
            <consortium name="Ensembl"/>
        </authorList>
    </citation>
    <scope>IDENTIFICATION</scope>
</reference>
<accession>A0A8C3C8Z8</accession>
<dbReference type="InterPro" id="IPR010844">
    <property type="entry name" value="Occludin_ELL"/>
</dbReference>